<dbReference type="EMBL" id="CAJVQB010002227">
    <property type="protein sequence ID" value="CAG8566980.1"/>
    <property type="molecule type" value="Genomic_DNA"/>
</dbReference>
<reference evidence="1 2" key="1">
    <citation type="submission" date="2021-06" db="EMBL/GenBank/DDBJ databases">
        <authorList>
            <person name="Kallberg Y."/>
            <person name="Tangrot J."/>
            <person name="Rosling A."/>
        </authorList>
    </citation>
    <scope>NUCLEOTIDE SEQUENCE [LARGE SCALE GENOMIC DNA]</scope>
    <source>
        <strain evidence="1 2">120-4 pot B 10/14</strain>
    </source>
</reference>
<gene>
    <name evidence="1" type="ORF">GMARGA_LOCUS5296</name>
</gene>
<organism evidence="1 2">
    <name type="scientific">Gigaspora margarita</name>
    <dbReference type="NCBI Taxonomy" id="4874"/>
    <lineage>
        <taxon>Eukaryota</taxon>
        <taxon>Fungi</taxon>
        <taxon>Fungi incertae sedis</taxon>
        <taxon>Mucoromycota</taxon>
        <taxon>Glomeromycotina</taxon>
        <taxon>Glomeromycetes</taxon>
        <taxon>Diversisporales</taxon>
        <taxon>Gigasporaceae</taxon>
        <taxon>Gigaspora</taxon>
    </lineage>
</organism>
<accession>A0ABN7UDV1</accession>
<keyword evidence="2" id="KW-1185">Reference proteome</keyword>
<evidence type="ECO:0000313" key="2">
    <source>
        <dbReference type="Proteomes" id="UP000789901"/>
    </source>
</evidence>
<comment type="caution">
    <text evidence="1">The sequence shown here is derived from an EMBL/GenBank/DDBJ whole genome shotgun (WGS) entry which is preliminary data.</text>
</comment>
<sequence>MNTTISTSNTQFKKIEKKEIKSKQTKLSSTKNLNQTDTIVTKSATKNYKSKKYYKTPAIQEDNLLTQNKDSTNLLENGLHAVPLSLIEEIKNN</sequence>
<protein>
    <submittedName>
        <fullName evidence="1">19819_t:CDS:1</fullName>
    </submittedName>
</protein>
<evidence type="ECO:0000313" key="1">
    <source>
        <dbReference type="EMBL" id="CAG8566980.1"/>
    </source>
</evidence>
<name>A0ABN7UDV1_GIGMA</name>
<proteinExistence type="predicted"/>
<dbReference type="Proteomes" id="UP000789901">
    <property type="component" value="Unassembled WGS sequence"/>
</dbReference>